<gene>
    <name evidence="1" type="ORF">A7979_08875</name>
</gene>
<dbReference type="PIRSF" id="PIRSF017349">
    <property type="entry name" value="UCP017349"/>
    <property type="match status" value="1"/>
</dbReference>
<dbReference type="RefSeq" id="WP_083090580.1">
    <property type="nucleotide sequence ID" value="NZ_LXWF01000002.1"/>
</dbReference>
<organism evidence="1 2">
    <name type="scientific">Rothia nasimurium</name>
    <dbReference type="NCBI Taxonomy" id="85336"/>
    <lineage>
        <taxon>Bacteria</taxon>
        <taxon>Bacillati</taxon>
        <taxon>Actinomycetota</taxon>
        <taxon>Actinomycetes</taxon>
        <taxon>Micrococcales</taxon>
        <taxon>Micrococcaceae</taxon>
        <taxon>Rothia</taxon>
    </lineage>
</organism>
<name>A0A1Y1RS59_9MICC</name>
<dbReference type="InterPro" id="IPR014487">
    <property type="entry name" value="DUF3151"/>
</dbReference>
<comment type="caution">
    <text evidence="1">The sequence shown here is derived from an EMBL/GenBank/DDBJ whole genome shotgun (WGS) entry which is preliminary data.</text>
</comment>
<dbReference type="Proteomes" id="UP000192359">
    <property type="component" value="Unassembled WGS sequence"/>
</dbReference>
<keyword evidence="2" id="KW-1185">Reference proteome</keyword>
<evidence type="ECO:0008006" key="3">
    <source>
        <dbReference type="Google" id="ProtNLM"/>
    </source>
</evidence>
<dbReference type="AlphaFoldDB" id="A0A1Y1RS59"/>
<reference evidence="1 2" key="1">
    <citation type="submission" date="2016-05" db="EMBL/GenBank/DDBJ databases">
        <title>Draft genome sequence of a porcine commensal Rothia nasimurium.</title>
        <authorList>
            <person name="Gaiser R.A."/>
            <person name="Van Baarlen P."/>
            <person name="Wells J.M."/>
        </authorList>
    </citation>
    <scope>NUCLEOTIDE SEQUENCE [LARGE SCALE GENOMIC DNA]</scope>
    <source>
        <strain evidence="1 2">PT-32</strain>
    </source>
</reference>
<accession>A0A1Y1RS59</accession>
<protein>
    <recommendedName>
        <fullName evidence="3">DUF3151 domain-containing protein</fullName>
    </recommendedName>
</protein>
<sequence length="138" mass="14687">MSLAGKNLLDGPAPTYLPEEPELTARVRAGEAPADLAQAFPKSSLAWALLAEETLKEGRTLEAYAYARVGYHRGLDALRGNGWRGHGPIPVSHEPNRGFLKALLILGQTAAAIGEADEAERIEKFLNDSDPAAAAELA</sequence>
<dbReference type="OrthoDB" id="3826919at2"/>
<dbReference type="Pfam" id="PF11349">
    <property type="entry name" value="DUF3151"/>
    <property type="match status" value="1"/>
</dbReference>
<evidence type="ECO:0000313" key="1">
    <source>
        <dbReference type="EMBL" id="ORC24940.1"/>
    </source>
</evidence>
<dbReference type="EMBL" id="LXWF01000002">
    <property type="protein sequence ID" value="ORC24940.1"/>
    <property type="molecule type" value="Genomic_DNA"/>
</dbReference>
<proteinExistence type="predicted"/>
<evidence type="ECO:0000313" key="2">
    <source>
        <dbReference type="Proteomes" id="UP000192359"/>
    </source>
</evidence>